<evidence type="ECO:0000256" key="1">
    <source>
        <dbReference type="SAM" id="Phobius"/>
    </source>
</evidence>
<accession>A0A1S1HLN1</accession>
<keyword evidence="1" id="KW-0472">Membrane</keyword>
<organism evidence="2 3">
    <name type="scientific">Providencia stuartii</name>
    <dbReference type="NCBI Taxonomy" id="588"/>
    <lineage>
        <taxon>Bacteria</taxon>
        <taxon>Pseudomonadati</taxon>
        <taxon>Pseudomonadota</taxon>
        <taxon>Gammaproteobacteria</taxon>
        <taxon>Enterobacterales</taxon>
        <taxon>Morganellaceae</taxon>
        <taxon>Providencia</taxon>
    </lineage>
</organism>
<dbReference type="AlphaFoldDB" id="A0A1S1HLN1"/>
<feature type="transmembrane region" description="Helical" evidence="1">
    <location>
        <begin position="9"/>
        <end position="28"/>
    </location>
</feature>
<evidence type="ECO:0000313" key="2">
    <source>
        <dbReference type="EMBL" id="OHT22326.1"/>
    </source>
</evidence>
<protein>
    <submittedName>
        <fullName evidence="2">Uncharacterized protein</fullName>
    </submittedName>
</protein>
<comment type="caution">
    <text evidence="2">The sequence shown here is derived from an EMBL/GenBank/DDBJ whole genome shotgun (WGS) entry which is preliminary data.</text>
</comment>
<dbReference type="EMBL" id="LVIE01000240">
    <property type="protein sequence ID" value="OHT22326.1"/>
    <property type="molecule type" value="Genomic_DNA"/>
</dbReference>
<sequence>MLGNINEMITLVIILFTNAIVICIVTGVKERAHGGVIFGILCVANVLIACHRMIMNSSAGQGCCSRFKSIHIPLLRINANNVSEIKTLKIFIHK</sequence>
<proteinExistence type="predicted"/>
<dbReference type="Proteomes" id="UP000179588">
    <property type="component" value="Unassembled WGS sequence"/>
</dbReference>
<keyword evidence="1" id="KW-1133">Transmembrane helix</keyword>
<evidence type="ECO:0000313" key="3">
    <source>
        <dbReference type="Proteomes" id="UP000179588"/>
    </source>
</evidence>
<keyword evidence="1" id="KW-0812">Transmembrane</keyword>
<keyword evidence="3" id="KW-1185">Reference proteome</keyword>
<feature type="transmembrane region" description="Helical" evidence="1">
    <location>
        <begin position="34"/>
        <end position="50"/>
    </location>
</feature>
<gene>
    <name evidence="2" type="ORF">A3Q29_21975</name>
</gene>
<reference evidence="2 3" key="1">
    <citation type="submission" date="2016-03" db="EMBL/GenBank/DDBJ databases">
        <title>Genome sequence of Providencia stuartii strain, isolated from the salivary glands of larval Lucilia sericata.</title>
        <authorList>
            <person name="Yuan Y."/>
            <person name="Zhang Y."/>
            <person name="Fu S."/>
            <person name="Crippen T.L."/>
            <person name="Visi D."/>
            <person name="Benbow M.E."/>
            <person name="Allen M."/>
            <person name="Tomberlin J.K."/>
            <person name="Sze S.-H."/>
            <person name="Tarone A.M."/>
        </authorList>
    </citation>
    <scope>NUCLEOTIDE SEQUENCE [LARGE SCALE GENOMIC DNA]</scope>
    <source>
        <strain evidence="2 3">Crippen</strain>
    </source>
</reference>
<name>A0A1S1HLN1_PROST</name>